<dbReference type="Pfam" id="PF17930">
    <property type="entry name" value="LpxI_N"/>
    <property type="match status" value="1"/>
</dbReference>
<dbReference type="InterPro" id="IPR043167">
    <property type="entry name" value="LpxI_C_sf"/>
</dbReference>
<evidence type="ECO:0000313" key="4">
    <source>
        <dbReference type="Proteomes" id="UP000677668"/>
    </source>
</evidence>
<feature type="domain" description="LpxI N-terminal" evidence="2">
    <location>
        <begin position="25"/>
        <end position="152"/>
    </location>
</feature>
<reference evidence="3 4" key="1">
    <citation type="submission" date="2021-03" db="EMBL/GenBank/DDBJ databases">
        <title>Genomic and phenotypic characterization of Chloracidobacterium isolates provides evidence for multiple species.</title>
        <authorList>
            <person name="Saini M.K."/>
            <person name="Costas A.M.G."/>
            <person name="Tank M."/>
            <person name="Bryant D.A."/>
        </authorList>
    </citation>
    <scope>NUCLEOTIDE SEQUENCE [LARGE SCALE GENOMIC DNA]</scope>
    <source>
        <strain evidence="3 4">N</strain>
    </source>
</reference>
<feature type="domain" description="LpxI C-terminal" evidence="1">
    <location>
        <begin position="155"/>
        <end position="284"/>
    </location>
</feature>
<dbReference type="InterPro" id="IPR010415">
    <property type="entry name" value="LpxI_C"/>
</dbReference>
<dbReference type="EMBL" id="CP072642">
    <property type="protein sequence ID" value="QUV93997.1"/>
    <property type="molecule type" value="Genomic_DNA"/>
</dbReference>
<evidence type="ECO:0000313" key="3">
    <source>
        <dbReference type="EMBL" id="QUV93997.1"/>
    </source>
</evidence>
<dbReference type="Gene3D" id="3.40.140.80">
    <property type="match status" value="1"/>
</dbReference>
<dbReference type="Gene3D" id="3.40.50.20">
    <property type="match status" value="1"/>
</dbReference>
<accession>A0ABX8B1N8</accession>
<dbReference type="Pfam" id="PF06230">
    <property type="entry name" value="LpxI_C"/>
    <property type="match status" value="1"/>
</dbReference>
<name>A0ABX8B1N8_9BACT</name>
<organism evidence="3 4">
    <name type="scientific">Chloracidobacterium sp. N</name>
    <dbReference type="NCBI Taxonomy" id="2821540"/>
    <lineage>
        <taxon>Bacteria</taxon>
        <taxon>Pseudomonadati</taxon>
        <taxon>Acidobacteriota</taxon>
        <taxon>Terriglobia</taxon>
        <taxon>Terriglobales</taxon>
        <taxon>Acidobacteriaceae</taxon>
        <taxon>Chloracidobacterium</taxon>
        <taxon>Chloracidobacterium aggregatum</taxon>
    </lineage>
</organism>
<keyword evidence="4" id="KW-1185">Reference proteome</keyword>
<dbReference type="Proteomes" id="UP000677668">
    <property type="component" value="Chromosome 1"/>
</dbReference>
<evidence type="ECO:0000259" key="2">
    <source>
        <dbReference type="Pfam" id="PF17930"/>
    </source>
</evidence>
<dbReference type="GO" id="GO:0016787">
    <property type="term" value="F:hydrolase activity"/>
    <property type="evidence" value="ECO:0007669"/>
    <property type="project" value="UniProtKB-KW"/>
</dbReference>
<dbReference type="InterPro" id="IPR041255">
    <property type="entry name" value="LpxI_N"/>
</dbReference>
<proteinExistence type="predicted"/>
<protein>
    <submittedName>
        <fullName evidence="3">UDP-2,3-diacylglucosamine diphosphatase LpxI</fullName>
        <ecNumber evidence="3">3.6.1.54</ecNumber>
    </submittedName>
</protein>
<sequence>MPAAAMSDALPDAPAPATSHTETYGLIAGNGQFPFYVLEGARAAGVRMVVAAIREETAPDIDRTGVKVEWCGLGQLGKMIRFFRREGVRRAIMAGQVKHRQIFSGALPDWRMATMLLKLARNNTDSLLGAVVAELAADGIELVDSTLFVPHLLAPAGVLTKRQPTARERADIDYGLEVAQVIAGLDLGQTIVVRNRAVVAVEAMEGTDAAILRAGELAHRRELTVVKVAKPQQDMRFDVPVIGRATIETMLTAGATALAVTAGKTLIFDRDAVIALANRHKLTILGIPPTPQPHDHTDS</sequence>
<evidence type="ECO:0000259" key="1">
    <source>
        <dbReference type="Pfam" id="PF06230"/>
    </source>
</evidence>
<dbReference type="PANTHER" id="PTHR39962:SF1">
    <property type="entry name" value="LPXI FAMILY PROTEIN"/>
    <property type="match status" value="1"/>
</dbReference>
<keyword evidence="3" id="KW-0378">Hydrolase</keyword>
<gene>
    <name evidence="3" type="primary">lpxI</name>
    <name evidence="3" type="ORF">J8C05_00590</name>
</gene>
<dbReference type="InterPro" id="IPR053174">
    <property type="entry name" value="LpxI"/>
</dbReference>
<dbReference type="EC" id="3.6.1.54" evidence="3"/>
<dbReference type="PANTHER" id="PTHR39962">
    <property type="entry name" value="BLL4848 PROTEIN"/>
    <property type="match status" value="1"/>
</dbReference>